<keyword evidence="3" id="KW-1185">Reference proteome</keyword>
<keyword evidence="1" id="KW-0472">Membrane</keyword>
<gene>
    <name evidence="2" type="ORF">CAMP_LOCUS18187</name>
</gene>
<reference evidence="2" key="1">
    <citation type="submission" date="2022-11" db="EMBL/GenBank/DDBJ databases">
        <authorList>
            <person name="Kikuchi T."/>
        </authorList>
    </citation>
    <scope>NUCLEOTIDE SEQUENCE</scope>
    <source>
        <strain evidence="2">PS1010</strain>
    </source>
</reference>
<keyword evidence="1" id="KW-1133">Transmembrane helix</keyword>
<accession>A0A9P1J4L1</accession>
<keyword evidence="1" id="KW-0812">Transmembrane</keyword>
<comment type="caution">
    <text evidence="2">The sequence shown here is derived from an EMBL/GenBank/DDBJ whole genome shotgun (WGS) entry which is preliminary data.</text>
</comment>
<evidence type="ECO:0000256" key="1">
    <source>
        <dbReference type="SAM" id="Phobius"/>
    </source>
</evidence>
<protein>
    <submittedName>
        <fullName evidence="2">Uncharacterized protein</fullName>
    </submittedName>
</protein>
<dbReference type="AlphaFoldDB" id="A0A9P1J4L1"/>
<sequence>MHFQLNGMQYDMGDMQEWSTDMITPITSLLKFGAKISNRLNRACRRNDEYHVCLKRCPDGKAKEILITGQNVWMNLCEHYKNDTEFRNVVIPCWSDFGVEISGRCESLAKFLQSETQQLQQSGTRGIQESLESLCKSMHDYDKCFVEENFSYCGDSAAKFLTYLNHISSNIFMDLLEQNLKLEKTPKSCSNWINHRGMSGWQKTKTAQRKLRNTAQLPFFAFLLIIIPFIT</sequence>
<dbReference type="EMBL" id="CANHGI010000006">
    <property type="protein sequence ID" value="CAI5455550.1"/>
    <property type="molecule type" value="Genomic_DNA"/>
</dbReference>
<organism evidence="2 3">
    <name type="scientific">Caenorhabditis angaria</name>
    <dbReference type="NCBI Taxonomy" id="860376"/>
    <lineage>
        <taxon>Eukaryota</taxon>
        <taxon>Metazoa</taxon>
        <taxon>Ecdysozoa</taxon>
        <taxon>Nematoda</taxon>
        <taxon>Chromadorea</taxon>
        <taxon>Rhabditida</taxon>
        <taxon>Rhabditina</taxon>
        <taxon>Rhabditomorpha</taxon>
        <taxon>Rhabditoidea</taxon>
        <taxon>Rhabditidae</taxon>
        <taxon>Peloderinae</taxon>
        <taxon>Caenorhabditis</taxon>
    </lineage>
</organism>
<feature type="transmembrane region" description="Helical" evidence="1">
    <location>
        <begin position="211"/>
        <end position="230"/>
    </location>
</feature>
<evidence type="ECO:0000313" key="2">
    <source>
        <dbReference type="EMBL" id="CAI5455550.1"/>
    </source>
</evidence>
<name>A0A9P1J4L1_9PELO</name>
<proteinExistence type="predicted"/>
<evidence type="ECO:0000313" key="3">
    <source>
        <dbReference type="Proteomes" id="UP001152747"/>
    </source>
</evidence>
<dbReference type="OrthoDB" id="5773441at2759"/>
<dbReference type="Proteomes" id="UP001152747">
    <property type="component" value="Unassembled WGS sequence"/>
</dbReference>